<keyword evidence="3" id="KW-1185">Reference proteome</keyword>
<keyword evidence="1" id="KW-0732">Signal</keyword>
<gene>
    <name evidence="2" type="ORF">TKK_014869</name>
</gene>
<comment type="caution">
    <text evidence="2">The sequence shown here is derived from an EMBL/GenBank/DDBJ whole genome shotgun (WGS) entry which is preliminary data.</text>
</comment>
<sequence length="169" mass="17894">MKTWVAFLLLALAAQCMAGAVLPLDTPEVAQAKAAHIARYNYEAARNTLGTAPLLLQAQAHLAYPAAYVAPRAFAYSAPYGSYYEPAPLGPDGRVIDTAEVAQAKAAHFAAHSRALLQPYAAPISGQYYAYGYPYTAPIGPDGNVVDTPEVAQAKAAHFAEYARAASHQ</sequence>
<dbReference type="Proteomes" id="UP001627154">
    <property type="component" value="Unassembled WGS sequence"/>
</dbReference>
<feature type="signal peptide" evidence="1">
    <location>
        <begin position="1"/>
        <end position="18"/>
    </location>
</feature>
<reference evidence="2 3" key="1">
    <citation type="journal article" date="2024" name="bioRxiv">
        <title>A reference genome for Trichogramma kaykai: A tiny desert-dwelling parasitoid wasp with competing sex-ratio distorters.</title>
        <authorList>
            <person name="Culotta J."/>
            <person name="Lindsey A.R."/>
        </authorList>
    </citation>
    <scope>NUCLEOTIDE SEQUENCE [LARGE SCALE GENOMIC DNA]</scope>
    <source>
        <strain evidence="2 3">KSX58</strain>
    </source>
</reference>
<name>A0ABD2WBW3_9HYME</name>
<proteinExistence type="predicted"/>
<feature type="chain" id="PRO_5044773833" evidence="1">
    <location>
        <begin position="19"/>
        <end position="169"/>
    </location>
</feature>
<accession>A0ABD2WBW3</accession>
<evidence type="ECO:0000256" key="1">
    <source>
        <dbReference type="SAM" id="SignalP"/>
    </source>
</evidence>
<dbReference type="EMBL" id="JBJJXI010000121">
    <property type="protein sequence ID" value="KAL3390041.1"/>
    <property type="molecule type" value="Genomic_DNA"/>
</dbReference>
<dbReference type="AlphaFoldDB" id="A0ABD2WBW3"/>
<evidence type="ECO:0000313" key="2">
    <source>
        <dbReference type="EMBL" id="KAL3390041.1"/>
    </source>
</evidence>
<organism evidence="2 3">
    <name type="scientific">Trichogramma kaykai</name>
    <dbReference type="NCBI Taxonomy" id="54128"/>
    <lineage>
        <taxon>Eukaryota</taxon>
        <taxon>Metazoa</taxon>
        <taxon>Ecdysozoa</taxon>
        <taxon>Arthropoda</taxon>
        <taxon>Hexapoda</taxon>
        <taxon>Insecta</taxon>
        <taxon>Pterygota</taxon>
        <taxon>Neoptera</taxon>
        <taxon>Endopterygota</taxon>
        <taxon>Hymenoptera</taxon>
        <taxon>Apocrita</taxon>
        <taxon>Proctotrupomorpha</taxon>
        <taxon>Chalcidoidea</taxon>
        <taxon>Trichogrammatidae</taxon>
        <taxon>Trichogramma</taxon>
    </lineage>
</organism>
<evidence type="ECO:0000313" key="3">
    <source>
        <dbReference type="Proteomes" id="UP001627154"/>
    </source>
</evidence>
<protein>
    <submittedName>
        <fullName evidence="2">Uncharacterized protein</fullName>
    </submittedName>
</protein>